<dbReference type="GeneID" id="6094381"/>
<gene>
    <name evidence="1" type="ORF">D9Q81_02550</name>
</gene>
<dbReference type="Proteomes" id="UP000278149">
    <property type="component" value="Unassembled WGS sequence"/>
</dbReference>
<dbReference type="RefSeq" id="WP_012309747.1">
    <property type="nucleotide sequence ID" value="NZ_RCOR01000018.1"/>
</dbReference>
<evidence type="ECO:0000313" key="2">
    <source>
        <dbReference type="Proteomes" id="UP000278149"/>
    </source>
</evidence>
<evidence type="ECO:0000313" key="1">
    <source>
        <dbReference type="EMBL" id="RSN69503.1"/>
    </source>
</evidence>
<dbReference type="EMBL" id="RCOR01000018">
    <property type="protein sequence ID" value="RSN69503.1"/>
    <property type="molecule type" value="Genomic_DNA"/>
</dbReference>
<reference evidence="1 2" key="1">
    <citation type="submission" date="2018-10" db="EMBL/GenBank/DDBJ databases">
        <title>Co-occurring genomic capacity for anaerobic methane metabolism and dissimilatory sulfite reduction discovered in the Korarchaeota.</title>
        <authorList>
            <person name="Mckay L.J."/>
            <person name="Dlakic M."/>
            <person name="Fields M.W."/>
            <person name="Delmont T.O."/>
            <person name="Eren A.M."/>
            <person name="Jay Z.J."/>
            <person name="Klingelsmith K.B."/>
            <person name="Rusch D.B."/>
            <person name="Inskeep W.P."/>
        </authorList>
    </citation>
    <scope>NUCLEOTIDE SEQUENCE [LARGE SCALE GENOMIC DNA]</scope>
    <source>
        <strain evidence="1 2">WS</strain>
    </source>
</reference>
<comment type="caution">
    <text evidence="1">The sequence shown here is derived from an EMBL/GenBank/DDBJ whole genome shotgun (WGS) entry which is preliminary data.</text>
</comment>
<dbReference type="AlphaFoldDB" id="A0A429G6S2"/>
<organism evidence="1 2">
    <name type="scientific">Candidatus Korarchaeum cryptofilum</name>
    <dbReference type="NCBI Taxonomy" id="498846"/>
    <lineage>
        <taxon>Archaea</taxon>
        <taxon>Thermoproteota</taxon>
        <taxon>Candidatus Korarchaeia</taxon>
        <taxon>Candidatus Korarchaeales</taxon>
        <taxon>Candidatus Korarchaeaceae</taxon>
        <taxon>Candidatus Korarchaeum</taxon>
    </lineage>
</organism>
<sequence>MLTLSLEVTEVRKTQSGIVLSLSRPSGIEEIPPPESEEEAMMFQVMRAMEKYMRLPIPIAQPSVPTVTIILNEEEYDRIGRPTVGDSLRLVISKEEGGFRVGVDY</sequence>
<name>A0A429G6S2_9CREN</name>
<protein>
    <submittedName>
        <fullName evidence="1">Uncharacterized protein</fullName>
    </submittedName>
</protein>
<accession>A0A429G6S2</accession>
<proteinExistence type="predicted"/>